<reference evidence="1 2" key="1">
    <citation type="submission" date="2014-08" db="EMBL/GenBank/DDBJ databases">
        <title>Complete genome sequence of Corynebacterium phocae M408/89/1(T)(=DSM 44612(T)), isolated from the common seal (Phoca vitulina).</title>
        <authorList>
            <person name="Ruckert C."/>
            <person name="Albersmeier A."/>
            <person name="Winkler A."/>
            <person name="Kalinowski J."/>
        </authorList>
    </citation>
    <scope>NUCLEOTIDE SEQUENCE [LARGE SCALE GENOMIC DNA]</scope>
    <source>
        <strain evidence="1 2">M408/89/1</strain>
    </source>
</reference>
<dbReference type="STRING" id="161895.CPHO_03895"/>
<dbReference type="RefSeq" id="WP_075733374.1">
    <property type="nucleotide sequence ID" value="NZ_CP009249.1"/>
</dbReference>
<evidence type="ECO:0000313" key="1">
    <source>
        <dbReference type="EMBL" id="APT92169.1"/>
    </source>
</evidence>
<gene>
    <name evidence="1" type="ORF">CPHO_03895</name>
</gene>
<dbReference type="EMBL" id="CP009249">
    <property type="protein sequence ID" value="APT92169.1"/>
    <property type="molecule type" value="Genomic_DNA"/>
</dbReference>
<sequence>MKSRTSNIVDAGPALNFMSINQERLLVEVLGDLCAPEVVYKEVVGKSKTDARFSPAQKVLDKLVNAGRFTILSDAPLPEILEVLERLNDLPPMDQLASPKDLGEKMAIAHAVTRAEAGGNCLLLIDDGGGRALAKKEIGRLGRGKLMGNKRSGQIWLVSTEDILARAVHLGLIATMDALKKLYGRMRALDDGLVPFSDSRLSGIKFI</sequence>
<evidence type="ECO:0008006" key="3">
    <source>
        <dbReference type="Google" id="ProtNLM"/>
    </source>
</evidence>
<dbReference type="Proteomes" id="UP000185491">
    <property type="component" value="Chromosome"/>
</dbReference>
<dbReference type="OrthoDB" id="3216000at2"/>
<dbReference type="InterPro" id="IPR021799">
    <property type="entry name" value="PIN-like_prokaryotic"/>
</dbReference>
<name>A0A1L7D209_9CORY</name>
<protein>
    <recommendedName>
        <fullName evidence="3">DUF3368 domain-containing protein</fullName>
    </recommendedName>
</protein>
<accession>A0A1L7D209</accession>
<dbReference type="AlphaFoldDB" id="A0A1L7D209"/>
<dbReference type="KEGG" id="cpho:CPHO_03895"/>
<dbReference type="Pfam" id="PF11848">
    <property type="entry name" value="DUF3368"/>
    <property type="match status" value="1"/>
</dbReference>
<dbReference type="CDD" id="cd18703">
    <property type="entry name" value="PIN_VapC-like"/>
    <property type="match status" value="1"/>
</dbReference>
<organism evidence="1 2">
    <name type="scientific">Corynebacterium phocae</name>
    <dbReference type="NCBI Taxonomy" id="161895"/>
    <lineage>
        <taxon>Bacteria</taxon>
        <taxon>Bacillati</taxon>
        <taxon>Actinomycetota</taxon>
        <taxon>Actinomycetes</taxon>
        <taxon>Mycobacteriales</taxon>
        <taxon>Corynebacteriaceae</taxon>
        <taxon>Corynebacterium</taxon>
    </lineage>
</organism>
<proteinExistence type="predicted"/>
<keyword evidence="2" id="KW-1185">Reference proteome</keyword>
<evidence type="ECO:0000313" key="2">
    <source>
        <dbReference type="Proteomes" id="UP000185491"/>
    </source>
</evidence>